<keyword evidence="3" id="KW-1185">Reference proteome</keyword>
<evidence type="ECO:0000313" key="2">
    <source>
        <dbReference type="EMBL" id="EDK34869.1"/>
    </source>
</evidence>
<dbReference type="Gene3D" id="3.90.350.10">
    <property type="entry name" value="Transposase Inhibitor Protein From Tn5, Chain A, domain 1"/>
    <property type="match status" value="1"/>
</dbReference>
<dbReference type="InterPro" id="IPR002559">
    <property type="entry name" value="Transposase_11"/>
</dbReference>
<dbReference type="HOGENOM" id="CLU_1591671_0_0_9"/>
<dbReference type="PANTHER" id="PTHR33258:SF1">
    <property type="entry name" value="TRANSPOSASE INSL FOR INSERTION SEQUENCE ELEMENT IS186A-RELATED"/>
    <property type="match status" value="1"/>
</dbReference>
<dbReference type="RefSeq" id="WP_012103199.1">
    <property type="nucleotide sequence ID" value="NC_009706.1"/>
</dbReference>
<dbReference type="SUPFAM" id="SSF53098">
    <property type="entry name" value="Ribonuclease H-like"/>
    <property type="match status" value="1"/>
</dbReference>
<feature type="domain" description="Transposase IS4-like" evidence="1">
    <location>
        <begin position="4"/>
        <end position="163"/>
    </location>
</feature>
<accession>A5N173</accession>
<name>A5N173_CLOK5</name>
<evidence type="ECO:0000313" key="3">
    <source>
        <dbReference type="Proteomes" id="UP000002411"/>
    </source>
</evidence>
<dbReference type="AlphaFoldDB" id="A5N173"/>
<proteinExistence type="predicted"/>
<dbReference type="KEGG" id="ckl:CKL_2857"/>
<protein>
    <submittedName>
        <fullName evidence="2">Transposase</fullName>
    </submittedName>
</protein>
<dbReference type="PANTHER" id="PTHR33258">
    <property type="entry name" value="TRANSPOSASE INSL FOR INSERTION SEQUENCE ELEMENT IS186A-RELATED"/>
    <property type="match status" value="1"/>
</dbReference>
<dbReference type="InterPro" id="IPR012337">
    <property type="entry name" value="RNaseH-like_sf"/>
</dbReference>
<dbReference type="Pfam" id="PF01609">
    <property type="entry name" value="DDE_Tnp_1"/>
    <property type="match status" value="1"/>
</dbReference>
<reference evidence="2 3" key="1">
    <citation type="journal article" date="2008" name="Proc. Natl. Acad. Sci. U.S.A.">
        <title>The genome of Clostridium kluyveri, a strict anaerobe with unique metabolic features.</title>
        <authorList>
            <person name="Seedorf H."/>
            <person name="Fricke W.F."/>
            <person name="Veith B."/>
            <person name="Brueggemann H."/>
            <person name="Liesegang H."/>
            <person name="Strittmatter A."/>
            <person name="Miethke M."/>
            <person name="Buckel W."/>
            <person name="Hinderberger J."/>
            <person name="Li F."/>
            <person name="Hagemeier C."/>
            <person name="Thauer R.K."/>
            <person name="Gottschalk G."/>
        </authorList>
    </citation>
    <scope>NUCLEOTIDE SEQUENCE [LARGE SCALE GENOMIC DNA]</scope>
    <source>
        <strain evidence="3">ATCC 8527 / DSM 555 / NCIMB 10680</strain>
    </source>
</reference>
<dbReference type="Proteomes" id="UP000002411">
    <property type="component" value="Chromosome"/>
</dbReference>
<sequence>MVSSIFDVFNHFFLDLQIDSIKTSESELAKKNINAIRKILPNTNFIVVFDRGYPSIELIHFLEKNGVQYLFRLSSNDYKKEREFMITEDKVVKLTHTNPRLTKIKKNHPEIVEELRVKKYTSSRIVLSKLPSGNELALMTNLPTEFSGKEIENLYFKRWEIEKNIIP</sequence>
<evidence type="ECO:0000259" key="1">
    <source>
        <dbReference type="Pfam" id="PF01609"/>
    </source>
</evidence>
<gene>
    <name evidence="2" type="ordered locus">CKL_2857</name>
</gene>
<organism evidence="2 3">
    <name type="scientific">Clostridium kluyveri (strain ATCC 8527 / DSM 555 / NBRC 12016 / NCIMB 10680 / K1)</name>
    <dbReference type="NCBI Taxonomy" id="431943"/>
    <lineage>
        <taxon>Bacteria</taxon>
        <taxon>Bacillati</taxon>
        <taxon>Bacillota</taxon>
        <taxon>Clostridia</taxon>
        <taxon>Eubacteriales</taxon>
        <taxon>Clostridiaceae</taxon>
        <taxon>Clostridium</taxon>
    </lineage>
</organism>
<dbReference type="GO" id="GO:0003677">
    <property type="term" value="F:DNA binding"/>
    <property type="evidence" value="ECO:0007669"/>
    <property type="project" value="InterPro"/>
</dbReference>
<dbReference type="GO" id="GO:0004803">
    <property type="term" value="F:transposase activity"/>
    <property type="evidence" value="ECO:0007669"/>
    <property type="project" value="InterPro"/>
</dbReference>
<dbReference type="STRING" id="431943.CKL_2857"/>
<dbReference type="GO" id="GO:0006313">
    <property type="term" value="P:DNA transposition"/>
    <property type="evidence" value="ECO:0007669"/>
    <property type="project" value="InterPro"/>
</dbReference>
<dbReference type="EMBL" id="CP000673">
    <property type="protein sequence ID" value="EDK34869.1"/>
    <property type="molecule type" value="Genomic_DNA"/>
</dbReference>